<keyword evidence="2" id="KW-0378">Hydrolase</keyword>
<reference evidence="6" key="2">
    <citation type="submission" date="2020-09" db="EMBL/GenBank/DDBJ databases">
        <authorList>
            <person name="Sun Q."/>
            <person name="Zhou Y."/>
        </authorList>
    </citation>
    <scope>NUCLEOTIDE SEQUENCE</scope>
    <source>
        <strain evidence="6">CGMCC 4.7430</strain>
    </source>
</reference>
<evidence type="ECO:0000256" key="3">
    <source>
        <dbReference type="ARBA" id="ARBA00023204"/>
    </source>
</evidence>
<accession>A0A918E7B6</accession>
<dbReference type="Gene3D" id="3.90.320.10">
    <property type="match status" value="1"/>
</dbReference>
<gene>
    <name evidence="6" type="ORF">GCM10012278_43510</name>
</gene>
<organism evidence="6 7">
    <name type="scientific">Nonomuraea glycinis</name>
    <dbReference type="NCBI Taxonomy" id="2047744"/>
    <lineage>
        <taxon>Bacteria</taxon>
        <taxon>Bacillati</taxon>
        <taxon>Actinomycetota</taxon>
        <taxon>Actinomycetes</taxon>
        <taxon>Streptosporangiales</taxon>
        <taxon>Streptosporangiaceae</taxon>
        <taxon>Nonomuraea</taxon>
    </lineage>
</organism>
<dbReference type="InterPro" id="IPR011335">
    <property type="entry name" value="Restrct_endonuc-II-like"/>
</dbReference>
<dbReference type="SUPFAM" id="SSF52980">
    <property type="entry name" value="Restriction endonuclease-like"/>
    <property type="match status" value="1"/>
</dbReference>
<dbReference type="GO" id="GO:0004386">
    <property type="term" value="F:helicase activity"/>
    <property type="evidence" value="ECO:0007669"/>
    <property type="project" value="UniProtKB-KW"/>
</dbReference>
<reference evidence="6" key="1">
    <citation type="journal article" date="2014" name="Int. J. Syst. Evol. Microbiol.">
        <title>Complete genome sequence of Corynebacterium casei LMG S-19264T (=DSM 44701T), isolated from a smear-ripened cheese.</title>
        <authorList>
            <consortium name="US DOE Joint Genome Institute (JGI-PGF)"/>
            <person name="Walter F."/>
            <person name="Albersmeier A."/>
            <person name="Kalinowski J."/>
            <person name="Ruckert C."/>
        </authorList>
    </citation>
    <scope>NUCLEOTIDE SEQUENCE</scope>
    <source>
        <strain evidence="6">CGMCC 4.7430</strain>
    </source>
</reference>
<evidence type="ECO:0000256" key="4">
    <source>
        <dbReference type="SAM" id="MobiDB-lite"/>
    </source>
</evidence>
<dbReference type="AlphaFoldDB" id="A0A918E7B6"/>
<dbReference type="Pfam" id="PF12705">
    <property type="entry name" value="PDDEXK_1"/>
    <property type="match status" value="1"/>
</dbReference>
<evidence type="ECO:0000259" key="5">
    <source>
        <dbReference type="Pfam" id="PF12705"/>
    </source>
</evidence>
<evidence type="ECO:0000313" key="7">
    <source>
        <dbReference type="Proteomes" id="UP000660745"/>
    </source>
</evidence>
<sequence>MTLTDPVIIGALSPSRAGDFMTCPLLYRFRVIDQLPEKPSPAAVRGTVVHAVLERLYDLPAPRRSVEAALGLLEPQWERLLAEEPAYAEMFADDAERAEWLTQARGMLERYFTLEDPTRLEPAERELYVQAVLDGGLMLRGYVDRLDVAPTGEVRVVDYKTGSAPGPDFEAKALFQMKFYALVLWRLRGEVPRLLQLVYLGGRGEVLRYAPDEADLLATERKVRALWTAIERALETGEWRARPSRLCDWCDHQALCPEFGGTPPPVPARQPGDTVRSNRRAATDEL</sequence>
<dbReference type="GO" id="GO:0006281">
    <property type="term" value="P:DNA repair"/>
    <property type="evidence" value="ECO:0007669"/>
    <property type="project" value="UniProtKB-KW"/>
</dbReference>
<keyword evidence="2" id="KW-0067">ATP-binding</keyword>
<dbReference type="EMBL" id="BMNK01000007">
    <property type="protein sequence ID" value="GGP09111.1"/>
    <property type="molecule type" value="Genomic_DNA"/>
</dbReference>
<keyword evidence="2" id="KW-0547">Nucleotide-binding</keyword>
<evidence type="ECO:0000256" key="2">
    <source>
        <dbReference type="ARBA" id="ARBA00022806"/>
    </source>
</evidence>
<dbReference type="InterPro" id="IPR038726">
    <property type="entry name" value="PDDEXK_AddAB-type"/>
</dbReference>
<keyword evidence="2" id="KW-0347">Helicase</keyword>
<name>A0A918E7B6_9ACTN</name>
<evidence type="ECO:0000256" key="1">
    <source>
        <dbReference type="ARBA" id="ARBA00022763"/>
    </source>
</evidence>
<dbReference type="Proteomes" id="UP000660745">
    <property type="component" value="Unassembled WGS sequence"/>
</dbReference>
<proteinExistence type="predicted"/>
<keyword evidence="7" id="KW-1185">Reference proteome</keyword>
<keyword evidence="3" id="KW-0234">DNA repair</keyword>
<feature type="domain" description="PD-(D/E)XK endonuclease-like" evidence="5">
    <location>
        <begin position="12"/>
        <end position="257"/>
    </location>
</feature>
<comment type="caution">
    <text evidence="6">The sequence shown here is derived from an EMBL/GenBank/DDBJ whole genome shotgun (WGS) entry which is preliminary data.</text>
</comment>
<feature type="region of interest" description="Disordered" evidence="4">
    <location>
        <begin position="260"/>
        <end position="286"/>
    </location>
</feature>
<protein>
    <submittedName>
        <fullName evidence="6">Recombinase RecB</fullName>
    </submittedName>
</protein>
<keyword evidence="1" id="KW-0227">DNA damage</keyword>
<dbReference type="InterPro" id="IPR011604">
    <property type="entry name" value="PDDEXK-like_dom_sf"/>
</dbReference>
<evidence type="ECO:0000313" key="6">
    <source>
        <dbReference type="EMBL" id="GGP09111.1"/>
    </source>
</evidence>
<dbReference type="RefSeq" id="WP_189140508.1">
    <property type="nucleotide sequence ID" value="NZ_BMNK01000007.1"/>
</dbReference>